<keyword evidence="1" id="KW-0732">Signal</keyword>
<sequence>MKFITVATLLSSLALAACGSYASWTPRKTEITATNPIECQRGIGICPEAYGRAGQMRGGNG</sequence>
<comment type="caution">
    <text evidence="2">The sequence shown here is derived from an EMBL/GenBank/DDBJ whole genome shotgun (WGS) entry which is preliminary data.</text>
</comment>
<dbReference type="RefSeq" id="WP_182547951.1">
    <property type="nucleotide sequence ID" value="NZ_JACGXN010000001.1"/>
</dbReference>
<evidence type="ECO:0008006" key="4">
    <source>
        <dbReference type="Google" id="ProtNLM"/>
    </source>
</evidence>
<dbReference type="Proteomes" id="UP000549052">
    <property type="component" value="Unassembled WGS sequence"/>
</dbReference>
<dbReference type="AlphaFoldDB" id="A0A839EG36"/>
<evidence type="ECO:0000313" key="3">
    <source>
        <dbReference type="Proteomes" id="UP000549052"/>
    </source>
</evidence>
<evidence type="ECO:0000313" key="2">
    <source>
        <dbReference type="EMBL" id="MBA8877255.1"/>
    </source>
</evidence>
<feature type="signal peptide" evidence="1">
    <location>
        <begin position="1"/>
        <end position="22"/>
    </location>
</feature>
<accession>A0A839EG36</accession>
<feature type="chain" id="PRO_5032465606" description="Lipoprotein" evidence="1">
    <location>
        <begin position="23"/>
        <end position="61"/>
    </location>
</feature>
<organism evidence="2 3">
    <name type="scientific">Phyllobacterium myrsinacearum</name>
    <dbReference type="NCBI Taxonomy" id="28101"/>
    <lineage>
        <taxon>Bacteria</taxon>
        <taxon>Pseudomonadati</taxon>
        <taxon>Pseudomonadota</taxon>
        <taxon>Alphaproteobacteria</taxon>
        <taxon>Hyphomicrobiales</taxon>
        <taxon>Phyllobacteriaceae</taxon>
        <taxon>Phyllobacterium</taxon>
    </lineage>
</organism>
<protein>
    <recommendedName>
        <fullName evidence="4">Lipoprotein</fullName>
    </recommendedName>
</protein>
<dbReference type="EMBL" id="JACGXN010000001">
    <property type="protein sequence ID" value="MBA8877255.1"/>
    <property type="molecule type" value="Genomic_DNA"/>
</dbReference>
<keyword evidence="3" id="KW-1185">Reference proteome</keyword>
<dbReference type="PROSITE" id="PS51257">
    <property type="entry name" value="PROKAR_LIPOPROTEIN"/>
    <property type="match status" value="1"/>
</dbReference>
<gene>
    <name evidence="2" type="ORF">FHW16_000937</name>
</gene>
<evidence type="ECO:0000256" key="1">
    <source>
        <dbReference type="SAM" id="SignalP"/>
    </source>
</evidence>
<proteinExistence type="predicted"/>
<name>A0A839EG36_9HYPH</name>
<reference evidence="2 3" key="1">
    <citation type="submission" date="2020-07" db="EMBL/GenBank/DDBJ databases">
        <title>Genomic Encyclopedia of Type Strains, Phase IV (KMG-V): Genome sequencing to study the core and pangenomes of soil and plant-associated prokaryotes.</title>
        <authorList>
            <person name="Whitman W."/>
        </authorList>
    </citation>
    <scope>NUCLEOTIDE SEQUENCE [LARGE SCALE GENOMIC DNA]</scope>
    <source>
        <strain evidence="2 3">AN3</strain>
    </source>
</reference>